<protein>
    <recommendedName>
        <fullName evidence="3">DUF1641 domain-containing protein</fullName>
    </recommendedName>
</protein>
<name>A0A4R6Z4D2_9GAMM</name>
<evidence type="ECO:0008006" key="3">
    <source>
        <dbReference type="Google" id="ProtNLM"/>
    </source>
</evidence>
<accession>A0A4R6Z4D2</accession>
<sequence>MHWLDDTASPDNVMTQSDLDGLIQSIDALRKEIASATDLEADFKALLLDMVEALRRALSEYQIRGASGVDDALGEIMGRLLVHLKVVQENSKSPWFRRVFDAAMKVIKFGADAKDTKEVLGGFGQLLLEVVK</sequence>
<evidence type="ECO:0000313" key="1">
    <source>
        <dbReference type="EMBL" id="TDR46548.1"/>
    </source>
</evidence>
<organism evidence="1 2">
    <name type="scientific">Tahibacter aquaticus</name>
    <dbReference type="NCBI Taxonomy" id="520092"/>
    <lineage>
        <taxon>Bacteria</taxon>
        <taxon>Pseudomonadati</taxon>
        <taxon>Pseudomonadota</taxon>
        <taxon>Gammaproteobacteria</taxon>
        <taxon>Lysobacterales</taxon>
        <taxon>Rhodanobacteraceae</taxon>
        <taxon>Tahibacter</taxon>
    </lineage>
</organism>
<proteinExistence type="predicted"/>
<keyword evidence="2" id="KW-1185">Reference proteome</keyword>
<dbReference type="AlphaFoldDB" id="A0A4R6Z4D2"/>
<gene>
    <name evidence="1" type="ORF">DFR29_10380</name>
</gene>
<evidence type="ECO:0000313" key="2">
    <source>
        <dbReference type="Proteomes" id="UP000295293"/>
    </source>
</evidence>
<dbReference type="Proteomes" id="UP000295293">
    <property type="component" value="Unassembled WGS sequence"/>
</dbReference>
<reference evidence="1 2" key="1">
    <citation type="submission" date="2019-03" db="EMBL/GenBank/DDBJ databases">
        <title>Genomic Encyclopedia of Type Strains, Phase IV (KMG-IV): sequencing the most valuable type-strain genomes for metagenomic binning, comparative biology and taxonomic classification.</title>
        <authorList>
            <person name="Goeker M."/>
        </authorList>
    </citation>
    <scope>NUCLEOTIDE SEQUENCE [LARGE SCALE GENOMIC DNA]</scope>
    <source>
        <strain evidence="1 2">DSM 21667</strain>
    </source>
</reference>
<comment type="caution">
    <text evidence="1">The sequence shown here is derived from an EMBL/GenBank/DDBJ whole genome shotgun (WGS) entry which is preliminary data.</text>
</comment>
<dbReference type="EMBL" id="SNZH01000003">
    <property type="protein sequence ID" value="TDR46548.1"/>
    <property type="molecule type" value="Genomic_DNA"/>
</dbReference>